<name>A0AAW0DQF7_9AGAR</name>
<dbReference type="GO" id="GO:0010333">
    <property type="term" value="F:terpene synthase activity"/>
    <property type="evidence" value="ECO:0007669"/>
    <property type="project" value="InterPro"/>
</dbReference>
<accession>A0AAW0DQF7</accession>
<dbReference type="Gene3D" id="1.10.600.10">
    <property type="entry name" value="Farnesyl Diphosphate Synthase"/>
    <property type="match status" value="1"/>
</dbReference>
<evidence type="ECO:0000256" key="2">
    <source>
        <dbReference type="ARBA" id="ARBA00006333"/>
    </source>
</evidence>
<dbReference type="AlphaFoldDB" id="A0AAW0DQF7"/>
<gene>
    <name evidence="7" type="ORF">VNI00_003831</name>
</gene>
<dbReference type="EMBL" id="JAYKXP010000010">
    <property type="protein sequence ID" value="KAK7053212.1"/>
    <property type="molecule type" value="Genomic_DNA"/>
</dbReference>
<comment type="similarity">
    <text evidence="2 6">Belongs to the terpene synthase family.</text>
</comment>
<keyword evidence="5 6" id="KW-0456">Lyase</keyword>
<dbReference type="PANTHER" id="PTHR35201">
    <property type="entry name" value="TERPENE SYNTHASE"/>
    <property type="match status" value="1"/>
</dbReference>
<dbReference type="InterPro" id="IPR008949">
    <property type="entry name" value="Isoprenoid_synthase_dom_sf"/>
</dbReference>
<dbReference type="PANTHER" id="PTHR35201:SF4">
    <property type="entry name" value="BETA-PINACENE SYNTHASE-RELATED"/>
    <property type="match status" value="1"/>
</dbReference>
<comment type="cofactor">
    <cofactor evidence="1 6">
        <name>Mg(2+)</name>
        <dbReference type="ChEBI" id="CHEBI:18420"/>
    </cofactor>
</comment>
<evidence type="ECO:0000256" key="5">
    <source>
        <dbReference type="ARBA" id="ARBA00023239"/>
    </source>
</evidence>
<evidence type="ECO:0000256" key="3">
    <source>
        <dbReference type="ARBA" id="ARBA00022723"/>
    </source>
</evidence>
<proteinExistence type="inferred from homology"/>
<dbReference type="SFLD" id="SFLDS00005">
    <property type="entry name" value="Isoprenoid_Synthase_Type_I"/>
    <property type="match status" value="1"/>
</dbReference>
<keyword evidence="4 6" id="KW-0460">Magnesium</keyword>
<evidence type="ECO:0000256" key="6">
    <source>
        <dbReference type="RuleBase" id="RU366034"/>
    </source>
</evidence>
<dbReference type="GO" id="GO:0008299">
    <property type="term" value="P:isoprenoid biosynthetic process"/>
    <property type="evidence" value="ECO:0007669"/>
    <property type="project" value="UniProtKB-ARBA"/>
</dbReference>
<dbReference type="InterPro" id="IPR034686">
    <property type="entry name" value="Terpene_cyclase-like_2"/>
</dbReference>
<evidence type="ECO:0000313" key="8">
    <source>
        <dbReference type="Proteomes" id="UP001383192"/>
    </source>
</evidence>
<sequence length="345" mass="39036">MLRSWPWSRSMNPFHALYKEKATIAPYGIFTDHSQRAFDRCDFPLLAALTYTRLNQDGYHIACEFLNFLFMVDEHLEVASTVEARHIADTVLDALRNPGVPRPDGEWIGGEITRSFWEKATKTGTPSFQRRFIDTTSEYLDGCVEHAIDRSQSNIYDVETYFTLRRKTVGVLPSFAVLGIHMNLTDKVFKDPVIQRLTELAVDMIIVRNDTLSYNVEQARGDDSHNVIKILMETCQTDIQGALNRASFMHDQLSTDFLDLIGEMPTFGDTNTDEEVFTYVNGLAQWVRGNDSWSFESHRYFGSAGPEIQKTGIVQLLPKICSASLQVPGECPAGAEIMIKHHGLV</sequence>
<organism evidence="7 8">
    <name type="scientific">Paramarasmius palmivorus</name>
    <dbReference type="NCBI Taxonomy" id="297713"/>
    <lineage>
        <taxon>Eukaryota</taxon>
        <taxon>Fungi</taxon>
        <taxon>Dikarya</taxon>
        <taxon>Basidiomycota</taxon>
        <taxon>Agaricomycotina</taxon>
        <taxon>Agaricomycetes</taxon>
        <taxon>Agaricomycetidae</taxon>
        <taxon>Agaricales</taxon>
        <taxon>Marasmiineae</taxon>
        <taxon>Marasmiaceae</taxon>
        <taxon>Paramarasmius</taxon>
    </lineage>
</organism>
<keyword evidence="3 6" id="KW-0479">Metal-binding</keyword>
<reference evidence="7 8" key="1">
    <citation type="submission" date="2024-01" db="EMBL/GenBank/DDBJ databases">
        <title>A draft genome for a cacao thread blight-causing isolate of Paramarasmius palmivorus.</title>
        <authorList>
            <person name="Baruah I.K."/>
            <person name="Bukari Y."/>
            <person name="Amoako-Attah I."/>
            <person name="Meinhardt L.W."/>
            <person name="Bailey B.A."/>
            <person name="Cohen S.P."/>
        </authorList>
    </citation>
    <scope>NUCLEOTIDE SEQUENCE [LARGE SCALE GENOMIC DNA]</scope>
    <source>
        <strain evidence="7 8">GH-12</strain>
    </source>
</reference>
<comment type="caution">
    <text evidence="7">The sequence shown here is derived from an EMBL/GenBank/DDBJ whole genome shotgun (WGS) entry which is preliminary data.</text>
</comment>
<dbReference type="SFLD" id="SFLDG01020">
    <property type="entry name" value="Terpene_Cyclase_Like_2"/>
    <property type="match status" value="1"/>
</dbReference>
<dbReference type="SUPFAM" id="SSF48576">
    <property type="entry name" value="Terpenoid synthases"/>
    <property type="match status" value="1"/>
</dbReference>
<evidence type="ECO:0000256" key="4">
    <source>
        <dbReference type="ARBA" id="ARBA00022842"/>
    </source>
</evidence>
<dbReference type="EC" id="4.2.3.-" evidence="6"/>
<dbReference type="Pfam" id="PF19086">
    <property type="entry name" value="Terpene_syn_C_2"/>
    <property type="match status" value="1"/>
</dbReference>
<keyword evidence="8" id="KW-1185">Reference proteome</keyword>
<evidence type="ECO:0000256" key="1">
    <source>
        <dbReference type="ARBA" id="ARBA00001946"/>
    </source>
</evidence>
<dbReference type="Proteomes" id="UP001383192">
    <property type="component" value="Unassembled WGS sequence"/>
</dbReference>
<protein>
    <recommendedName>
        <fullName evidence="6">Terpene synthase</fullName>
        <ecNumber evidence="6">4.2.3.-</ecNumber>
    </recommendedName>
</protein>
<evidence type="ECO:0000313" key="7">
    <source>
        <dbReference type="EMBL" id="KAK7053212.1"/>
    </source>
</evidence>
<dbReference type="GO" id="GO:0046872">
    <property type="term" value="F:metal ion binding"/>
    <property type="evidence" value="ECO:0007669"/>
    <property type="project" value="UniProtKB-KW"/>
</dbReference>